<dbReference type="AlphaFoldDB" id="A0A1E3BFD3"/>
<keyword evidence="3" id="KW-1185">Reference proteome</keyword>
<feature type="transmembrane region" description="Helical" evidence="1">
    <location>
        <begin position="307"/>
        <end position="327"/>
    </location>
</feature>
<dbReference type="Proteomes" id="UP000094569">
    <property type="component" value="Unassembled WGS sequence"/>
</dbReference>
<protein>
    <recommendedName>
        <fullName evidence="4">Integral membrane protein</fullName>
    </recommendedName>
</protein>
<dbReference type="EMBL" id="JXNT01000004">
    <property type="protein sequence ID" value="ODM19695.1"/>
    <property type="molecule type" value="Genomic_DNA"/>
</dbReference>
<feature type="transmembrane region" description="Helical" evidence="1">
    <location>
        <begin position="282"/>
        <end position="301"/>
    </location>
</feature>
<organism evidence="2 3">
    <name type="scientific">Aspergillus cristatus</name>
    <name type="common">Chinese Fuzhuan brick tea-fermentation fungus</name>
    <name type="synonym">Eurotium cristatum</name>
    <dbReference type="NCBI Taxonomy" id="573508"/>
    <lineage>
        <taxon>Eukaryota</taxon>
        <taxon>Fungi</taxon>
        <taxon>Dikarya</taxon>
        <taxon>Ascomycota</taxon>
        <taxon>Pezizomycotina</taxon>
        <taxon>Eurotiomycetes</taxon>
        <taxon>Eurotiomycetidae</taxon>
        <taxon>Eurotiales</taxon>
        <taxon>Aspergillaceae</taxon>
        <taxon>Aspergillus</taxon>
        <taxon>Aspergillus subgen. Aspergillus</taxon>
    </lineage>
</organism>
<feature type="transmembrane region" description="Helical" evidence="1">
    <location>
        <begin position="187"/>
        <end position="209"/>
    </location>
</feature>
<dbReference type="VEuPathDB" id="FungiDB:SI65_04681"/>
<feature type="transmembrane region" description="Helical" evidence="1">
    <location>
        <begin position="229"/>
        <end position="249"/>
    </location>
</feature>
<evidence type="ECO:0000256" key="1">
    <source>
        <dbReference type="SAM" id="Phobius"/>
    </source>
</evidence>
<name>A0A1E3BFD3_ASPCR</name>
<evidence type="ECO:0000313" key="3">
    <source>
        <dbReference type="Proteomes" id="UP000094569"/>
    </source>
</evidence>
<keyword evidence="1" id="KW-1133">Transmembrane helix</keyword>
<evidence type="ECO:0000313" key="2">
    <source>
        <dbReference type="EMBL" id="ODM19695.1"/>
    </source>
</evidence>
<keyword evidence="1" id="KW-0472">Membrane</keyword>
<evidence type="ECO:0008006" key="4">
    <source>
        <dbReference type="Google" id="ProtNLM"/>
    </source>
</evidence>
<proteinExistence type="predicted"/>
<dbReference type="OrthoDB" id="5089392at2759"/>
<comment type="caution">
    <text evidence="2">The sequence shown here is derived from an EMBL/GenBank/DDBJ whole genome shotgun (WGS) entry which is preliminary data.</text>
</comment>
<feature type="transmembrane region" description="Helical" evidence="1">
    <location>
        <begin position="107"/>
        <end position="130"/>
    </location>
</feature>
<sequence length="499" mass="55845">MASELSSLEAPPVIPKFIRAESDLTWHSSLSFPTPTDYFSSHVPPDHHVSLVRSHKKKYIKKKKPYRLVRQQQIKNSLLAGVGYLELANAGDFAANVWNQIPVPKHAMILMAIGGPIALSMTFFALRDFYLSYQNVRLLRAEREDLVALRERLSTSPEEKDGELIQVLDSRLGVGIRELGTEMVDRIVMDVLMGLGALMVGVGTIMAIFGANPRVFKASNLLSGYVGNSMAVVFGLFNAIWSGILIWRFQLHDRACQRCDDTSSYTLTPQQKQLLRTRFRRFQWHAITNAVNGLVAGAASMVTATRWWGYVVLTPCIISLILCNYYWRYKLGYDRPIISSSSSTLKIDHVITGTLPPLLADLSYVSAVHDALAQSSPTALPRTVVNLDSLESLISFIAQNHMFESFCEWLLQEDQSVIAMLVGDAPSVDPQGQITLSPRHFVQGYGASNEPDAELAELLLERARGFLKAVGRKVFSYRERYLLELLGYAVWREQTGSRS</sequence>
<keyword evidence="1" id="KW-0812">Transmembrane</keyword>
<accession>A0A1E3BFD3</accession>
<reference evidence="2 3" key="1">
    <citation type="journal article" date="2016" name="BMC Genomics">
        <title>Comparative genomic and transcriptomic analyses of the Fuzhuan brick tea-fermentation fungus Aspergillus cristatus.</title>
        <authorList>
            <person name="Ge Y."/>
            <person name="Wang Y."/>
            <person name="Liu Y."/>
            <person name="Tan Y."/>
            <person name="Ren X."/>
            <person name="Zhang X."/>
            <person name="Hyde K.D."/>
            <person name="Liu Y."/>
            <person name="Liu Z."/>
        </authorList>
    </citation>
    <scope>NUCLEOTIDE SEQUENCE [LARGE SCALE GENOMIC DNA]</scope>
    <source>
        <strain evidence="2 3">GZAAS20.1005</strain>
    </source>
</reference>
<gene>
    <name evidence="2" type="ORF">SI65_04681</name>
</gene>
<dbReference type="STRING" id="573508.A0A1E3BFD3"/>